<evidence type="ECO:0000313" key="8">
    <source>
        <dbReference type="EMBL" id="KKL77104.1"/>
    </source>
</evidence>
<dbReference type="GO" id="GO:0016491">
    <property type="term" value="F:oxidoreductase activity"/>
    <property type="evidence" value="ECO:0007669"/>
    <property type="project" value="UniProtKB-KW"/>
</dbReference>
<accession>A0A0F9ESV7</accession>
<dbReference type="GO" id="GO:0046872">
    <property type="term" value="F:metal ion binding"/>
    <property type="evidence" value="ECO:0007669"/>
    <property type="project" value="UniProtKB-KW"/>
</dbReference>
<dbReference type="InterPro" id="IPR017896">
    <property type="entry name" value="4Fe4S_Fe-S-bd"/>
</dbReference>
<dbReference type="InterPro" id="IPR004017">
    <property type="entry name" value="Cys_rich_dom"/>
</dbReference>
<keyword evidence="2" id="KW-0479">Metal-binding</keyword>
<name>A0A0F9ESV7_9ZZZZ</name>
<dbReference type="Pfam" id="PF02754">
    <property type="entry name" value="CCG"/>
    <property type="match status" value="2"/>
</dbReference>
<evidence type="ECO:0000259" key="7">
    <source>
        <dbReference type="Pfam" id="PF13183"/>
    </source>
</evidence>
<dbReference type="SUPFAM" id="SSF46548">
    <property type="entry name" value="alpha-helical ferredoxin"/>
    <property type="match status" value="1"/>
</dbReference>
<evidence type="ECO:0000256" key="4">
    <source>
        <dbReference type="ARBA" id="ARBA00023004"/>
    </source>
</evidence>
<feature type="domain" description="Cysteine-rich" evidence="6">
    <location>
        <begin position="268"/>
        <end position="352"/>
    </location>
</feature>
<sequence length="376" mass="42369">MTEKEYLTNNIQDEIWYCLQCMMCKATCTTHHYTRREEDAPEPRVHLVELIRRGFLDWDESSAETIFHCNLCGLCREWCASKQNISAIMTTARADVVNLGLAPDSVVNVDESLKNLKNIYGKPLDERLNDISLAGSSVKNAEVIYFIGCLSAYDRQEIPKAMIKILEAAGVNYTVLKGEEWCCGLPAYQLGLRDRAKEMSEHNAKFIKETCVKTVITSCPGCARALDLEYPKWGTKLNVEVLHHTVFIKKLLDEGRLKLKKHITKKLTYHDPCHLGRDMEIYDAPREILKQVSESDILEMFATREKALCCGSGGGYKLTNPEQANNMGSRITDEAVFVKADILVSACPLCKESFSKDAGEKGLELKDIAELIIDLM</sequence>
<comment type="caution">
    <text evidence="8">The sequence shown here is derived from an EMBL/GenBank/DDBJ whole genome shotgun (WGS) entry which is preliminary data.</text>
</comment>
<keyword evidence="5" id="KW-0411">Iron-sulfur</keyword>
<dbReference type="GO" id="GO:0005886">
    <property type="term" value="C:plasma membrane"/>
    <property type="evidence" value="ECO:0007669"/>
    <property type="project" value="TreeGrafter"/>
</dbReference>
<dbReference type="GO" id="GO:0051539">
    <property type="term" value="F:4 iron, 4 sulfur cluster binding"/>
    <property type="evidence" value="ECO:0007669"/>
    <property type="project" value="UniProtKB-KW"/>
</dbReference>
<organism evidence="8">
    <name type="scientific">marine sediment metagenome</name>
    <dbReference type="NCBI Taxonomy" id="412755"/>
    <lineage>
        <taxon>unclassified sequences</taxon>
        <taxon>metagenomes</taxon>
        <taxon>ecological metagenomes</taxon>
    </lineage>
</organism>
<evidence type="ECO:0008006" key="9">
    <source>
        <dbReference type="Google" id="ProtNLM"/>
    </source>
</evidence>
<evidence type="ECO:0000256" key="1">
    <source>
        <dbReference type="ARBA" id="ARBA00022485"/>
    </source>
</evidence>
<evidence type="ECO:0000256" key="5">
    <source>
        <dbReference type="ARBA" id="ARBA00023014"/>
    </source>
</evidence>
<keyword evidence="3" id="KW-0560">Oxidoreductase</keyword>
<evidence type="ECO:0000256" key="2">
    <source>
        <dbReference type="ARBA" id="ARBA00022723"/>
    </source>
</evidence>
<evidence type="ECO:0000259" key="6">
    <source>
        <dbReference type="Pfam" id="PF02754"/>
    </source>
</evidence>
<dbReference type="InterPro" id="IPR051460">
    <property type="entry name" value="HdrC_iron-sulfur_subunit"/>
</dbReference>
<dbReference type="PANTHER" id="PTHR43255">
    <property type="entry name" value="IRON-SULFUR-BINDING OXIDOREDUCTASE FADF-RELATED-RELATED"/>
    <property type="match status" value="1"/>
</dbReference>
<evidence type="ECO:0000256" key="3">
    <source>
        <dbReference type="ARBA" id="ARBA00023002"/>
    </source>
</evidence>
<dbReference type="Pfam" id="PF13183">
    <property type="entry name" value="Fer4_8"/>
    <property type="match status" value="1"/>
</dbReference>
<feature type="domain" description="Cysteine-rich" evidence="6">
    <location>
        <begin position="143"/>
        <end position="226"/>
    </location>
</feature>
<feature type="domain" description="4Fe-4S ferredoxin-type" evidence="7">
    <location>
        <begin position="17"/>
        <end position="81"/>
    </location>
</feature>
<reference evidence="8" key="1">
    <citation type="journal article" date="2015" name="Nature">
        <title>Complex archaea that bridge the gap between prokaryotes and eukaryotes.</title>
        <authorList>
            <person name="Spang A."/>
            <person name="Saw J.H."/>
            <person name="Jorgensen S.L."/>
            <person name="Zaremba-Niedzwiedzka K."/>
            <person name="Martijn J."/>
            <person name="Lind A.E."/>
            <person name="van Eijk R."/>
            <person name="Schleper C."/>
            <person name="Guy L."/>
            <person name="Ettema T.J."/>
        </authorList>
    </citation>
    <scope>NUCLEOTIDE SEQUENCE</scope>
</reference>
<keyword evidence="1" id="KW-0004">4Fe-4S</keyword>
<keyword evidence="4" id="KW-0408">Iron</keyword>
<dbReference type="AlphaFoldDB" id="A0A0F9ESV7"/>
<gene>
    <name evidence="8" type="ORF">LCGC14_2038240</name>
</gene>
<dbReference type="PANTHER" id="PTHR43255:SF1">
    <property type="entry name" value="IRON-SULFUR-BINDING OXIDOREDUCTASE FADF-RELATED"/>
    <property type="match status" value="1"/>
</dbReference>
<dbReference type="EMBL" id="LAZR01023849">
    <property type="protein sequence ID" value="KKL77104.1"/>
    <property type="molecule type" value="Genomic_DNA"/>
</dbReference>
<proteinExistence type="predicted"/>
<protein>
    <recommendedName>
        <fullName evidence="9">4Fe-4S ferredoxin-type domain-containing protein</fullName>
    </recommendedName>
</protein>